<accession>A0A1B8R6P6</accession>
<evidence type="ECO:0000313" key="1">
    <source>
        <dbReference type="EMBL" id="AOO92646.1"/>
    </source>
</evidence>
<reference evidence="1" key="1">
    <citation type="journal article" date="2015" name="BMC Genomics">
        <title>Transcriptome profiling of a Rhizobium leguminosarum bv. trifolii rosR mutant reveals the role of the transcriptional regulator RosR in motility, synthesis of cell-surface components, and other cellular processes.</title>
        <authorList>
            <person name="Rachwal K."/>
            <person name="Matczynska E."/>
            <person name="Janczarek M."/>
        </authorList>
    </citation>
    <scope>NUCLEOTIDE SEQUENCE</scope>
    <source>
        <strain evidence="1">Rt24.2</strain>
    </source>
</reference>
<proteinExistence type="predicted"/>
<dbReference type="AlphaFoldDB" id="A0A1B8R6P6"/>
<name>A0A1B8R6P6_RHILT</name>
<sequence length="70" mass="8081">MNPRTQIDLRRSTAARMLHVAERDGFVVDRSPQERQACLRLNGHGLLRRDRKLASRWYPVETAPASEARP</sequence>
<protein>
    <submittedName>
        <fullName evidence="1">Uncharacterized protein</fullName>
    </submittedName>
</protein>
<reference evidence="1" key="2">
    <citation type="journal article" date="2016" name="Front. Microbiol.">
        <title>The Regulatory Protein RosR Affects Rhizobium leguminosarum bv. trifolii Protein Profiles, Cell Surface Properties, and Symbiosis with Clover.</title>
        <authorList>
            <person name="Rachwal K."/>
            <person name="Boguszewska A."/>
            <person name="Kopcinska J."/>
            <person name="Karas M."/>
            <person name="Tchorzewski M."/>
            <person name="Janczarek M."/>
        </authorList>
    </citation>
    <scope>NUCLEOTIDE SEQUENCE</scope>
    <source>
        <strain evidence="1">Rt24.2</strain>
    </source>
</reference>
<dbReference type="EMBL" id="KX490282">
    <property type="protein sequence ID" value="AOO92646.1"/>
    <property type="molecule type" value="Genomic_DNA"/>
</dbReference>
<organism evidence="1">
    <name type="scientific">Rhizobium leguminosarum bv. trifolii</name>
    <dbReference type="NCBI Taxonomy" id="386"/>
    <lineage>
        <taxon>Bacteria</taxon>
        <taxon>Pseudomonadati</taxon>
        <taxon>Pseudomonadota</taxon>
        <taxon>Alphaproteobacteria</taxon>
        <taxon>Hyphomicrobiales</taxon>
        <taxon>Rhizobiaceae</taxon>
        <taxon>Rhizobium/Agrobacterium group</taxon>
        <taxon>Rhizobium</taxon>
    </lineage>
</organism>